<keyword evidence="2" id="KW-1133">Transmembrane helix</keyword>
<evidence type="ECO:0000256" key="2">
    <source>
        <dbReference type="SAM" id="Phobius"/>
    </source>
</evidence>
<feature type="region of interest" description="Disordered" evidence="1">
    <location>
        <begin position="218"/>
        <end position="255"/>
    </location>
</feature>
<dbReference type="RefSeq" id="WP_132488024.1">
    <property type="nucleotide sequence ID" value="NZ_SMKW01000030.1"/>
</dbReference>
<feature type="transmembrane region" description="Helical" evidence="2">
    <location>
        <begin position="179"/>
        <end position="200"/>
    </location>
</feature>
<feature type="transmembrane region" description="Helical" evidence="2">
    <location>
        <begin position="108"/>
        <end position="128"/>
    </location>
</feature>
<keyword evidence="2" id="KW-0812">Transmembrane</keyword>
<evidence type="ECO:0000256" key="1">
    <source>
        <dbReference type="SAM" id="MobiDB-lite"/>
    </source>
</evidence>
<proteinExistence type="predicted"/>
<gene>
    <name evidence="3" type="ORF">E1288_22115</name>
</gene>
<organism evidence="3 4">
    <name type="scientific">Saccharopolyspora elongata</name>
    <dbReference type="NCBI Taxonomy" id="2530387"/>
    <lineage>
        <taxon>Bacteria</taxon>
        <taxon>Bacillati</taxon>
        <taxon>Actinomycetota</taxon>
        <taxon>Actinomycetes</taxon>
        <taxon>Pseudonocardiales</taxon>
        <taxon>Pseudonocardiaceae</taxon>
        <taxon>Saccharopolyspora</taxon>
    </lineage>
</organism>
<feature type="compositionally biased region" description="Low complexity" evidence="1">
    <location>
        <begin position="219"/>
        <end position="228"/>
    </location>
</feature>
<dbReference type="InterPro" id="IPR008910">
    <property type="entry name" value="MSC_TM_helix"/>
</dbReference>
<protein>
    <submittedName>
        <fullName evidence="3">Uncharacterized protein</fullName>
    </submittedName>
</protein>
<keyword evidence="2" id="KW-0472">Membrane</keyword>
<reference evidence="3 4" key="1">
    <citation type="submission" date="2019-03" db="EMBL/GenBank/DDBJ databases">
        <title>Draft genome sequences of novel Actinobacteria.</title>
        <authorList>
            <person name="Sahin N."/>
            <person name="Ay H."/>
            <person name="Saygin H."/>
        </authorList>
    </citation>
    <scope>NUCLEOTIDE SEQUENCE [LARGE SCALE GENOMIC DNA]</scope>
    <source>
        <strain evidence="3 4">7K502</strain>
    </source>
</reference>
<name>A0A4R4YST3_9PSEU</name>
<dbReference type="AlphaFoldDB" id="A0A4R4YST3"/>
<keyword evidence="4" id="KW-1185">Reference proteome</keyword>
<sequence>MGALQQGLAEAWVAIATFVPKLVVFLIIVLVGWLIAKAIGKAIQIVFARLGFNRLLAKSGLGEMTSKSNIDISGLLVKLVYYFILLIFVQLALGVFGPNAIKDLIDTVVLFLPRIVVAIVLVLVAAAIGRAVGDLIRGALGSRPIGPVLAKVTFGFIVALGVIAALNQLGIALTVTTPVLIAALAALAGVIIVGVGGGLIKPMQQRWGRWLDSAEAQFSGSPGSTGSSGSTGGPAENGKNGAKPGTGDAGVSGHA</sequence>
<evidence type="ECO:0000313" key="3">
    <source>
        <dbReference type="EMBL" id="TDD48368.1"/>
    </source>
</evidence>
<feature type="transmembrane region" description="Helical" evidence="2">
    <location>
        <begin position="75"/>
        <end position="96"/>
    </location>
</feature>
<feature type="transmembrane region" description="Helical" evidence="2">
    <location>
        <begin position="12"/>
        <end position="36"/>
    </location>
</feature>
<dbReference type="OrthoDB" id="5184470at2"/>
<dbReference type="EMBL" id="SMKW01000030">
    <property type="protein sequence ID" value="TDD48368.1"/>
    <property type="molecule type" value="Genomic_DNA"/>
</dbReference>
<comment type="caution">
    <text evidence="3">The sequence shown here is derived from an EMBL/GenBank/DDBJ whole genome shotgun (WGS) entry which is preliminary data.</text>
</comment>
<dbReference type="Proteomes" id="UP000294947">
    <property type="component" value="Unassembled WGS sequence"/>
</dbReference>
<feature type="transmembrane region" description="Helical" evidence="2">
    <location>
        <begin position="148"/>
        <end position="173"/>
    </location>
</feature>
<evidence type="ECO:0000313" key="4">
    <source>
        <dbReference type="Proteomes" id="UP000294947"/>
    </source>
</evidence>
<dbReference type="Pfam" id="PF05552">
    <property type="entry name" value="MS_channel_1st_1"/>
    <property type="match status" value="2"/>
</dbReference>
<accession>A0A4R4YST3</accession>